<sequence>MTNEEYICLFFFIIMLFSSFSAHSTEAQNQIVEGLEPHSITIIGERHKRPESIQFFRELISRYLQQDKCLTIALEIASNQQTTLDEIVEGRKIVADIEIPPMVDHPPYRSLMDDLVAMKRRGTCLKLIAIDGGELNVNRDEWMAERLAKQVRQAPILALLGNLHTLKRVDWYTSVSKVSPYVAEILVSQGHRIKSYPQIWLDKECSIQNGLISSDEQKTVSLINRSLISLLNAAKYETVNDVIDGVILWECG</sequence>
<proteinExistence type="predicted"/>
<name>A0A1I4U023_9PROT</name>
<dbReference type="Proteomes" id="UP000183287">
    <property type="component" value="Unassembled WGS sequence"/>
</dbReference>
<evidence type="ECO:0000313" key="1">
    <source>
        <dbReference type="EMBL" id="SFM82073.1"/>
    </source>
</evidence>
<dbReference type="RefSeq" id="WP_177198168.1">
    <property type="nucleotide sequence ID" value="NZ_FOUB01000057.1"/>
</dbReference>
<dbReference type="AlphaFoldDB" id="A0A1I4U023"/>
<reference evidence="2" key="1">
    <citation type="submission" date="2016-10" db="EMBL/GenBank/DDBJ databases">
        <authorList>
            <person name="Varghese N."/>
            <person name="Submissions S."/>
        </authorList>
    </citation>
    <scope>NUCLEOTIDE SEQUENCE [LARGE SCALE GENOMIC DNA]</scope>
    <source>
        <strain evidence="2">Nm44</strain>
    </source>
</reference>
<gene>
    <name evidence="1" type="ORF">SAMN05421863_10573</name>
</gene>
<organism evidence="1 2">
    <name type="scientific">Nitrosomonas communis</name>
    <dbReference type="NCBI Taxonomy" id="44574"/>
    <lineage>
        <taxon>Bacteria</taxon>
        <taxon>Pseudomonadati</taxon>
        <taxon>Pseudomonadota</taxon>
        <taxon>Betaproteobacteria</taxon>
        <taxon>Nitrosomonadales</taxon>
        <taxon>Nitrosomonadaceae</taxon>
        <taxon>Nitrosomonas</taxon>
    </lineage>
</organism>
<evidence type="ECO:0008006" key="3">
    <source>
        <dbReference type="Google" id="ProtNLM"/>
    </source>
</evidence>
<keyword evidence="2" id="KW-1185">Reference proteome</keyword>
<dbReference type="Gene3D" id="3.40.50.11550">
    <property type="match status" value="1"/>
</dbReference>
<accession>A0A1I4U023</accession>
<evidence type="ECO:0000313" key="2">
    <source>
        <dbReference type="Proteomes" id="UP000183287"/>
    </source>
</evidence>
<dbReference type="EMBL" id="FOUB01000057">
    <property type="protein sequence ID" value="SFM82073.1"/>
    <property type="molecule type" value="Genomic_DNA"/>
</dbReference>
<protein>
    <recommendedName>
        <fullName evidence="3">Haem-binding uptake Tiki superfamily ChaN domain-containing protein</fullName>
    </recommendedName>
</protein>